<evidence type="ECO:0000313" key="6">
    <source>
        <dbReference type="EMBL" id="OXC24526.1"/>
    </source>
</evidence>
<dbReference type="RefSeq" id="WP_005721691.1">
    <property type="nucleotide sequence ID" value="NZ_CAZZQD010000001.1"/>
</dbReference>
<evidence type="ECO:0000313" key="9">
    <source>
        <dbReference type="EMBL" id="RXF57711.1"/>
    </source>
</evidence>
<dbReference type="AlphaFoldDB" id="A0A1C2D3U3"/>
<keyword evidence="18" id="KW-1185">Reference proteome</keyword>
<reference evidence="6 11" key="1">
    <citation type="submission" date="2016-05" db="EMBL/GenBank/DDBJ databases">
        <authorList>
            <person name="Johnson T.J."/>
            <person name="Youmans B.P."/>
            <person name="Case K.A."/>
        </authorList>
    </citation>
    <scope>NUCLEOTIDE SEQUENCE [LARGE SCALE GENOMIC DNA]</scope>
    <source>
        <strain evidence="6 11">UMNLC6</strain>
    </source>
</reference>
<accession>A0A6P1TUH0</accession>
<evidence type="ECO:0000313" key="4">
    <source>
        <dbReference type="EMBL" id="MES5150514.1"/>
    </source>
</evidence>
<dbReference type="EMBL" id="NKLP01000018">
    <property type="protein sequence ID" value="TDN34194.1"/>
    <property type="molecule type" value="Genomic_DNA"/>
</dbReference>
<dbReference type="EMBL" id="VUAO01000011">
    <property type="protein sequence ID" value="KAA8798171.1"/>
    <property type="molecule type" value="Genomic_DNA"/>
</dbReference>
<dbReference type="SUPFAM" id="SSF52540">
    <property type="entry name" value="P-loop containing nucleoside triphosphate hydrolases"/>
    <property type="match status" value="1"/>
</dbReference>
<reference evidence="2" key="8">
    <citation type="submission" date="2020-07" db="EMBL/GenBank/DDBJ databases">
        <title>Comparative genomics analyses of Lactobacillus crispatus isolated from different ecological niches.</title>
        <authorList>
            <person name="Mancino W."/>
            <person name="Mancabelli L."/>
            <person name="Lugli G.A."/>
            <person name="Milani C."/>
            <person name="Viappiani A."/>
            <person name="Anzalone R."/>
            <person name="Longhi G."/>
            <person name="Ventura M."/>
            <person name="Turroni F."/>
        </authorList>
    </citation>
    <scope>NUCLEOTIDE SEQUENCE</scope>
    <source>
        <strain evidence="2">LB65</strain>
    </source>
</reference>
<reference evidence="10 14" key="3">
    <citation type="submission" date="2017-06" db="EMBL/GenBank/DDBJ databases">
        <authorList>
            <person name="Swanenburg J."/>
            <person name="Kort R."/>
        </authorList>
    </citation>
    <scope>NUCLEOTIDE SEQUENCE [LARGE SCALE GENOMIC DNA]</scope>
    <source>
        <strain evidence="10 14">RL05</strain>
    </source>
</reference>
<dbReference type="Proteomes" id="UP000464915">
    <property type="component" value="Chromosome"/>
</dbReference>
<dbReference type="EMBL" id="SCLX01000027">
    <property type="protein sequence ID" value="RXF57711.1"/>
    <property type="molecule type" value="Genomic_DNA"/>
</dbReference>
<dbReference type="Proteomes" id="UP000231914">
    <property type="component" value="Unassembled WGS sequence"/>
</dbReference>
<gene>
    <name evidence="4" type="ORF">ABVC42_11540</name>
    <name evidence="6" type="ORF">AYP82_00405</name>
    <name evidence="7" type="ORF">BHU41_03395</name>
    <name evidence="10" type="ORF">CEE75_01010</name>
    <name evidence="9" type="ORF">ERD32_05700</name>
    <name evidence="1" type="ORF">F1C02_05305</name>
    <name evidence="8" type="ORF">GSR61_00925</name>
    <name evidence="5" type="ORF">GTK63_09105</name>
    <name evidence="2" type="ORF">HYQ56_0126</name>
    <name evidence="3" type="ORF">RON39_01190</name>
</gene>
<reference evidence="4" key="10">
    <citation type="submission" date="2024-06" db="EMBL/GenBank/DDBJ databases">
        <title>Vaginal Lactobacillus fatty acid response mechanisms reveal a metabolite-targeted strategy for bacterial vaginosis treatment.</title>
        <authorList>
            <person name="Zhu M."/>
            <person name="Blainey P.C."/>
            <person name="Bloom S.M."/>
            <person name="Kwon D.S."/>
        </authorList>
    </citation>
    <scope>NUCLEOTIDE SEQUENCE</scope>
    <source>
        <strain evidence="4">194_F1_1</strain>
    </source>
</reference>
<dbReference type="EMBL" id="MKXG01000410">
    <property type="protein sequence ID" value="PJZ10063.1"/>
    <property type="molecule type" value="Genomic_DNA"/>
</dbReference>
<evidence type="ECO:0000313" key="17">
    <source>
        <dbReference type="Proteomes" id="UP000464915"/>
    </source>
</evidence>
<evidence type="ECO:0000313" key="8">
    <source>
        <dbReference type="EMBL" id="QHQ67289.1"/>
    </source>
</evidence>
<proteinExistence type="predicted"/>
<evidence type="ECO:0000313" key="12">
    <source>
        <dbReference type="Proteomes" id="UP000231914"/>
    </source>
</evidence>
<dbReference type="InterPro" id="IPR027417">
    <property type="entry name" value="P-loop_NTPase"/>
</dbReference>
<evidence type="ECO:0000313" key="2">
    <source>
        <dbReference type="EMBL" id="MBI1707149.1"/>
    </source>
</evidence>
<reference evidence="5 16" key="7">
    <citation type="submission" date="2020-01" db="EMBL/GenBank/DDBJ databases">
        <title>Vaginal microbiome of pregnant Indian women: Insights into the genome of dominants Lactobacillus species.</title>
        <authorList>
            <person name="Das B."/>
            <person name="Mehta O."/>
            <person name="Ghosh T.S."/>
            <person name="Kothidar A."/>
            <person name="Gowtham M.R."/>
            <person name="Mitra R."/>
            <person name="Kshetrapal P."/>
            <person name="Wadhwa N."/>
            <person name="Thiruvengadam R."/>
            <person name="Nair G.B."/>
            <person name="Bhatnagar S."/>
            <person name="Pore S."/>
        </authorList>
    </citation>
    <scope>NUCLEOTIDE SEQUENCE [LARGE SCALE GENOMIC DNA]</scope>
    <source>
        <strain evidence="5 16">Indica2</strain>
    </source>
</reference>
<dbReference type="EMBL" id="JBETVU010000012">
    <property type="protein sequence ID" value="MES5150514.1"/>
    <property type="molecule type" value="Genomic_DNA"/>
</dbReference>
<dbReference type="Proteomes" id="UP001253287">
    <property type="component" value="Unassembled WGS sequence"/>
</dbReference>
<evidence type="ECO:0000313" key="18">
    <source>
        <dbReference type="Proteomes" id="UP001434419"/>
    </source>
</evidence>
<dbReference type="EMBL" id="WWFF01000013">
    <property type="protein sequence ID" value="MYN54445.1"/>
    <property type="molecule type" value="Genomic_DNA"/>
</dbReference>
<reference evidence="3" key="9">
    <citation type="submission" date="2023-08" db="EMBL/GenBank/DDBJ databases">
        <title>Lactobacillus from the Female Urinary Tract.</title>
        <authorList>
            <person name="Stegman N."/>
            <person name="Jackson B."/>
            <person name="Steiling M."/>
            <person name="Sedano C."/>
            <person name="Wolfe A."/>
            <person name="Putonti C."/>
        </authorList>
    </citation>
    <scope>NUCLEOTIDE SEQUENCE</scope>
    <source>
        <strain evidence="3">UMB5661</strain>
    </source>
</reference>
<sequence>MYNENPFDAEFGGIPELYLDFNDDAVKFAQRAHRLKKHPTYSLFITGVRGSGKTVFMNKVGKELKKYKDTMVVTLHNSDDLFRMMYIKLVPMLDKIKKWTPSISIKVPFVSVDFTEANEKHDEIYYKVEINKILKALNKVGIRVAFCIDEVSNTPTIQKLAEEFNDWSLNNYQVSVIMTGLLSEVAELSGTHNLTFLVRADRFHVSKLFASSIARTYMDVLDITAKQAEILADMSKGYAYAFQLIGDLMYENLSQKMTFEKALEYTKLRFRDVLFNQAYDVIAHELTDVDFQFLYAMAQDNSISSIIRTMQKSKQYVNSYRAKLIKYDLIKPIIRGKVGFTLPLFRDFIQAKYDELNWG</sequence>
<evidence type="ECO:0000313" key="10">
    <source>
        <dbReference type="EMBL" id="TDN34194.1"/>
    </source>
</evidence>
<evidence type="ECO:0000313" key="15">
    <source>
        <dbReference type="Proteomes" id="UP000322051"/>
    </source>
</evidence>
<evidence type="ECO:0000313" key="5">
    <source>
        <dbReference type="EMBL" id="MYN54445.1"/>
    </source>
</evidence>
<dbReference type="Proteomes" id="UP000198437">
    <property type="component" value="Unassembled WGS sequence"/>
</dbReference>
<dbReference type="Proteomes" id="UP000295195">
    <property type="component" value="Unassembled WGS sequence"/>
</dbReference>
<evidence type="ECO:0000313" key="16">
    <source>
        <dbReference type="Proteomes" id="UP000460132"/>
    </source>
</evidence>
<dbReference type="Proteomes" id="UP000460132">
    <property type="component" value="Unassembled WGS sequence"/>
</dbReference>
<evidence type="ECO:0000313" key="1">
    <source>
        <dbReference type="EMBL" id="KAA8798171.1"/>
    </source>
</evidence>
<dbReference type="EMBL" id="CP047142">
    <property type="protein sequence ID" value="QHQ67289.1"/>
    <property type="molecule type" value="Genomic_DNA"/>
</dbReference>
<evidence type="ECO:0000313" key="14">
    <source>
        <dbReference type="Proteomes" id="UP000295195"/>
    </source>
</evidence>
<dbReference type="EMBL" id="LYQW01000001">
    <property type="protein sequence ID" value="OXC24526.1"/>
    <property type="molecule type" value="Genomic_DNA"/>
</dbReference>
<dbReference type="Proteomes" id="UP001194414">
    <property type="component" value="Unassembled WGS sequence"/>
</dbReference>
<evidence type="ECO:0000313" key="13">
    <source>
        <dbReference type="Proteomes" id="UP000289808"/>
    </source>
</evidence>
<evidence type="ECO:0000313" key="7">
    <source>
        <dbReference type="EMBL" id="PJZ10063.1"/>
    </source>
</evidence>
<protein>
    <submittedName>
        <fullName evidence="3">NB-ARC domain-containing protein</fullName>
    </submittedName>
</protein>
<accession>A0A1C2D3U3</accession>
<evidence type="ECO:0000313" key="3">
    <source>
        <dbReference type="EMBL" id="MDT9608751.1"/>
    </source>
</evidence>
<reference evidence="9 13" key="4">
    <citation type="submission" date="2019-01" db="EMBL/GenBank/DDBJ databases">
        <title>The genome sequence of Lactobacillus crispatus L49.</title>
        <authorList>
            <person name="Zhong J."/>
            <person name="Zhang J."/>
        </authorList>
    </citation>
    <scope>NUCLEOTIDE SEQUENCE [LARGE SCALE GENOMIC DNA]</scope>
    <source>
        <strain evidence="9 13">L49</strain>
    </source>
</reference>
<dbReference type="Proteomes" id="UP000322051">
    <property type="component" value="Unassembled WGS sequence"/>
</dbReference>
<name>A0A1C2D3U3_9LACO</name>
<dbReference type="EMBL" id="JACCPP010000002">
    <property type="protein sequence ID" value="MBI1707149.1"/>
    <property type="molecule type" value="Genomic_DNA"/>
</dbReference>
<dbReference type="Proteomes" id="UP000289808">
    <property type="component" value="Unassembled WGS sequence"/>
</dbReference>
<organism evidence="9 13">
    <name type="scientific">Lactobacillus crispatus</name>
    <dbReference type="NCBI Taxonomy" id="47770"/>
    <lineage>
        <taxon>Bacteria</taxon>
        <taxon>Bacillati</taxon>
        <taxon>Bacillota</taxon>
        <taxon>Bacilli</taxon>
        <taxon>Lactobacillales</taxon>
        <taxon>Lactobacillaceae</taxon>
        <taxon>Lactobacillus</taxon>
    </lineage>
</organism>
<reference evidence="8 17" key="6">
    <citation type="submission" date="2019-12" db="EMBL/GenBank/DDBJ databases">
        <title>Complete Genome Sequences of Lactobacillus strains, C25 and P38, Isolated from Chicken Cecum.</title>
        <authorList>
            <person name="Hassan H.M."/>
            <person name="Mendoza M."/>
            <person name="Rezvani M."/>
            <person name="Koci M.D."/>
            <person name="Dickey A.N."/>
            <person name="Scholl E.H."/>
        </authorList>
    </citation>
    <scope>NUCLEOTIDE SEQUENCE [LARGE SCALE GENOMIC DNA]</scope>
    <source>
        <strain evidence="8 17">C25</strain>
    </source>
</reference>
<dbReference type="Proteomes" id="UP001434419">
    <property type="component" value="Unassembled WGS sequence"/>
</dbReference>
<dbReference type="EMBL" id="JAVTXN010000004">
    <property type="protein sequence ID" value="MDT9608751.1"/>
    <property type="molecule type" value="Genomic_DNA"/>
</dbReference>
<dbReference type="Gene3D" id="3.40.50.300">
    <property type="entry name" value="P-loop containing nucleotide triphosphate hydrolases"/>
    <property type="match status" value="1"/>
</dbReference>
<dbReference type="GeneID" id="69822563"/>
<evidence type="ECO:0000313" key="11">
    <source>
        <dbReference type="Proteomes" id="UP000198437"/>
    </source>
</evidence>
<reference evidence="7 12" key="2">
    <citation type="submission" date="2016-10" db="EMBL/GenBank/DDBJ databases">
        <title>WGS of isloates from the oral cavity of healthy individuals.</title>
        <authorList>
            <person name="Sharma S."/>
            <person name="Pal V.K."/>
            <person name="Patil P.B."/>
            <person name="Korpole S."/>
            <person name="Grover V."/>
        </authorList>
    </citation>
    <scope>NUCLEOTIDE SEQUENCE [LARGE SCALE GENOMIC DNA]</scope>
    <source>
        <strain evidence="7 12">DISK12</strain>
    </source>
</reference>
<reference evidence="1 15" key="5">
    <citation type="submission" date="2019-09" db="EMBL/GenBank/DDBJ databases">
        <title>Comparative analysis of L. crispatus genomes revealed niche specific adaptation to different host and body sites.</title>
        <authorList>
            <person name="Pan M."/>
            <person name="Hidalgo-Cantabrana C."/>
            <person name="Barrangou R."/>
        </authorList>
    </citation>
    <scope>NUCLEOTIDE SEQUENCE [LARGE SCALE GENOMIC DNA]</scope>
    <source>
        <strain evidence="1 15">NCK973</strain>
    </source>
</reference>